<evidence type="ECO:0000259" key="6">
    <source>
        <dbReference type="Pfam" id="PF00288"/>
    </source>
</evidence>
<dbReference type="InterPro" id="IPR014606">
    <property type="entry name" value="Heptose_7-P_kinase"/>
</dbReference>
<keyword evidence="4" id="KW-0067">ATP-binding</keyword>
<evidence type="ECO:0000256" key="1">
    <source>
        <dbReference type="ARBA" id="ARBA00022679"/>
    </source>
</evidence>
<evidence type="ECO:0000256" key="3">
    <source>
        <dbReference type="ARBA" id="ARBA00022777"/>
    </source>
</evidence>
<proteinExistence type="inferred from homology"/>
<keyword evidence="2" id="KW-0547">Nucleotide-binding</keyword>
<dbReference type="EMBL" id="CP147920">
    <property type="protein sequence ID" value="XAU14820.1"/>
    <property type="molecule type" value="Genomic_DNA"/>
</dbReference>
<dbReference type="PANTHER" id="PTHR32463:SF0">
    <property type="entry name" value="L-FUCOSE KINASE"/>
    <property type="match status" value="1"/>
</dbReference>
<sequence length="343" mass="37879">MIIRSKAPLRLGLAGGGTDVSPYCDEFGGVVLNATIDMYAYCTIEVCDEEKIVFEAADRNERVEYKATSSLPIDGLLDLHKGVYNRVIRDFNDNQPLSFNMTTYSDAPAGSGLGSSSTMVVVILKAFVEWLNLPLGEYDIAQLAYDIERKDIGLSGGKQDQYAATFGGFNFMEFYEKDRVIVNPLRVKNWIIDELESSMVLFFTGASRESAKIIDEQKKNAETKQEKSIQAMHELKADAYIMKEAVLKGDISKFAETLGKSWEAKKRTAVSISNSHIDKIYSAALEAGAYAGKVSGAGGGGFMMFVVNPVKRLQVIEKLNAYDGGRVMNFHFVTEGTKGWKIL</sequence>
<reference evidence="8 9" key="1">
    <citation type="submission" date="2024-03" db="EMBL/GenBank/DDBJ databases">
        <title>Sulfurimonas sp. HSL3-1.</title>
        <authorList>
            <person name="Wang S."/>
        </authorList>
    </citation>
    <scope>NUCLEOTIDE SEQUENCE [LARGE SCALE GENOMIC DNA]</scope>
    <source>
        <strain evidence="8 9">HSL3-1</strain>
    </source>
</reference>
<dbReference type="SUPFAM" id="SSF55060">
    <property type="entry name" value="GHMP Kinase, C-terminal domain"/>
    <property type="match status" value="1"/>
</dbReference>
<gene>
    <name evidence="8" type="ORF">WCY31_11320</name>
</gene>
<dbReference type="PRINTS" id="PR00960">
    <property type="entry name" value="LMBPPROTEIN"/>
</dbReference>
<feature type="domain" description="GHMP kinase C-terminal" evidence="7">
    <location>
        <begin position="242"/>
        <end position="321"/>
    </location>
</feature>
<dbReference type="InterPro" id="IPR052203">
    <property type="entry name" value="GHMP_Kinase-Related"/>
</dbReference>
<dbReference type="InterPro" id="IPR013750">
    <property type="entry name" value="GHMP_kinase_C_dom"/>
</dbReference>
<evidence type="ECO:0000256" key="5">
    <source>
        <dbReference type="ARBA" id="ARBA00038121"/>
    </source>
</evidence>
<feature type="domain" description="GHMP kinase N-terminal" evidence="6">
    <location>
        <begin position="80"/>
        <end position="168"/>
    </location>
</feature>
<dbReference type="InterPro" id="IPR006204">
    <property type="entry name" value="GHMP_kinase_N_dom"/>
</dbReference>
<dbReference type="Gene3D" id="3.30.230.120">
    <property type="match status" value="1"/>
</dbReference>
<dbReference type="InterPro" id="IPR036554">
    <property type="entry name" value="GHMP_kinase_C_sf"/>
</dbReference>
<dbReference type="Pfam" id="PF08544">
    <property type="entry name" value="GHMP_kinases_C"/>
    <property type="match status" value="1"/>
</dbReference>
<dbReference type="RefSeq" id="WP_345972453.1">
    <property type="nucleotide sequence ID" value="NZ_CP147920.1"/>
</dbReference>
<dbReference type="PIRSF" id="PIRSF036406">
    <property type="entry name" value="Hept_kin"/>
    <property type="match status" value="1"/>
</dbReference>
<keyword evidence="1" id="KW-0808">Transferase</keyword>
<keyword evidence="3" id="KW-0418">Kinase</keyword>
<evidence type="ECO:0000256" key="2">
    <source>
        <dbReference type="ARBA" id="ARBA00022741"/>
    </source>
</evidence>
<dbReference type="SUPFAM" id="SSF54211">
    <property type="entry name" value="Ribosomal protein S5 domain 2-like"/>
    <property type="match status" value="1"/>
</dbReference>
<comment type="similarity">
    <text evidence="5">Belongs to the GHMP kinase family.</text>
</comment>
<evidence type="ECO:0000259" key="7">
    <source>
        <dbReference type="Pfam" id="PF08544"/>
    </source>
</evidence>
<dbReference type="Proteomes" id="UP001447842">
    <property type="component" value="Chromosome"/>
</dbReference>
<dbReference type="Pfam" id="PF00288">
    <property type="entry name" value="GHMP_kinases_N"/>
    <property type="match status" value="1"/>
</dbReference>
<dbReference type="InterPro" id="IPR020568">
    <property type="entry name" value="Ribosomal_Su5_D2-typ_SF"/>
</dbReference>
<evidence type="ECO:0000313" key="9">
    <source>
        <dbReference type="Proteomes" id="UP001447842"/>
    </source>
</evidence>
<organism evidence="8 9">
    <name type="scientific">Sulfurimonas diazotrophicus</name>
    <dbReference type="NCBI Taxonomy" id="3131939"/>
    <lineage>
        <taxon>Bacteria</taxon>
        <taxon>Pseudomonadati</taxon>
        <taxon>Campylobacterota</taxon>
        <taxon>Epsilonproteobacteria</taxon>
        <taxon>Campylobacterales</taxon>
        <taxon>Sulfurimonadaceae</taxon>
        <taxon>Sulfurimonas</taxon>
    </lineage>
</organism>
<name>A0ABZ3H8F1_9BACT</name>
<evidence type="ECO:0000256" key="4">
    <source>
        <dbReference type="ARBA" id="ARBA00022840"/>
    </source>
</evidence>
<protein>
    <submittedName>
        <fullName evidence="8">Dehydrogenase</fullName>
    </submittedName>
</protein>
<evidence type="ECO:0000313" key="8">
    <source>
        <dbReference type="EMBL" id="XAU14820.1"/>
    </source>
</evidence>
<keyword evidence="9" id="KW-1185">Reference proteome</keyword>
<dbReference type="PANTHER" id="PTHR32463">
    <property type="entry name" value="L-FUCOSE KINASE"/>
    <property type="match status" value="1"/>
</dbReference>
<accession>A0ABZ3H8F1</accession>
<dbReference type="InterPro" id="IPR001174">
    <property type="entry name" value="HddA/FKP"/>
</dbReference>